<gene>
    <name evidence="2" type="ORF">BPA30113_04737</name>
</gene>
<name>A0A6P2P206_9BURK</name>
<protein>
    <submittedName>
        <fullName evidence="2">Uncharacterized protein</fullName>
    </submittedName>
</protein>
<feature type="compositionally biased region" description="Basic and acidic residues" evidence="1">
    <location>
        <begin position="41"/>
        <end position="51"/>
    </location>
</feature>
<dbReference type="EMBL" id="CABVQD010000018">
    <property type="protein sequence ID" value="VWC01105.1"/>
    <property type="molecule type" value="Genomic_DNA"/>
</dbReference>
<keyword evidence="3" id="KW-1185">Reference proteome</keyword>
<proteinExistence type="predicted"/>
<evidence type="ECO:0000256" key="1">
    <source>
        <dbReference type="SAM" id="MobiDB-lite"/>
    </source>
</evidence>
<dbReference type="AlphaFoldDB" id="A0A6P2P206"/>
<reference evidence="2 3" key="1">
    <citation type="submission" date="2019-09" db="EMBL/GenBank/DDBJ databases">
        <authorList>
            <person name="Depoorter E."/>
        </authorList>
    </citation>
    <scope>NUCLEOTIDE SEQUENCE [LARGE SCALE GENOMIC DNA]</scope>
    <source>
        <strain evidence="2">LMG 30113</strain>
    </source>
</reference>
<evidence type="ECO:0000313" key="3">
    <source>
        <dbReference type="Proteomes" id="UP000494330"/>
    </source>
</evidence>
<dbReference type="Proteomes" id="UP000494330">
    <property type="component" value="Unassembled WGS sequence"/>
</dbReference>
<accession>A0A6P2P206</accession>
<feature type="region of interest" description="Disordered" evidence="1">
    <location>
        <begin position="26"/>
        <end position="92"/>
    </location>
</feature>
<organism evidence="2 3">
    <name type="scientific">Burkholderia paludis</name>
    <dbReference type="NCBI Taxonomy" id="1506587"/>
    <lineage>
        <taxon>Bacteria</taxon>
        <taxon>Pseudomonadati</taxon>
        <taxon>Pseudomonadota</taxon>
        <taxon>Betaproteobacteria</taxon>
        <taxon>Burkholderiales</taxon>
        <taxon>Burkholderiaceae</taxon>
        <taxon>Burkholderia</taxon>
        <taxon>Burkholderia cepacia complex</taxon>
    </lineage>
</organism>
<evidence type="ECO:0000313" key="2">
    <source>
        <dbReference type="EMBL" id="VWC01105.1"/>
    </source>
</evidence>
<sequence>MNPYKEDGPCARLSFDRAYCKRCTGAPSVNDGYMTGPGYGRRLEPAPDRPFRAGPAGCRAASPRRPEPAPRPRGNTPPRAPPAPRAWPLRRATLSPRLKLSFGNAAMGPL</sequence>